<dbReference type="HOGENOM" id="CLU_1753540_0_0_9"/>
<feature type="non-terminal residue" evidence="1">
    <location>
        <position position="1"/>
    </location>
</feature>
<dbReference type="AlphaFoldDB" id="C2JX21"/>
<dbReference type="EMBL" id="ACIZ01000060">
    <property type="protein sequence ID" value="EEN80407.1"/>
    <property type="molecule type" value="Genomic_DNA"/>
</dbReference>
<name>C2JX21_LACRM</name>
<keyword evidence="2" id="KW-1185">Reference proteome</keyword>
<gene>
    <name evidence="1" type="ORF">HMPREF0539_1455</name>
</gene>
<organism evidence="1 2">
    <name type="scientific">Lacticaseibacillus rhamnosus (strain LMS2-1)</name>
    <dbReference type="NCBI Taxonomy" id="525361"/>
    <lineage>
        <taxon>Bacteria</taxon>
        <taxon>Bacillati</taxon>
        <taxon>Bacillota</taxon>
        <taxon>Bacilli</taxon>
        <taxon>Lactobacillales</taxon>
        <taxon>Lactobacillaceae</taxon>
        <taxon>Lacticaseibacillus</taxon>
    </lineage>
</organism>
<reference evidence="1" key="1">
    <citation type="submission" date="2009-01" db="EMBL/GenBank/DDBJ databases">
        <authorList>
            <person name="Qin X."/>
            <person name="Bachman B."/>
            <person name="Battles P."/>
            <person name="Bell A."/>
            <person name="Bess C."/>
            <person name="Bickham C."/>
            <person name="Chaboub L."/>
            <person name="Chen D."/>
            <person name="Coyle M."/>
            <person name="Deiros D.R."/>
            <person name="Dinh H."/>
            <person name="Forbes L."/>
            <person name="Fowler G."/>
            <person name="Francisco L."/>
            <person name="Fu Q."/>
            <person name="Gubbala S."/>
            <person name="Hale W."/>
            <person name="Han Y."/>
            <person name="Hemphill L."/>
            <person name="Highlander S.K."/>
            <person name="Hirani K."/>
            <person name="Hogues M."/>
            <person name="Jackson L."/>
            <person name="Jakkamsetti A."/>
            <person name="Javaid M."/>
            <person name="Jiang H."/>
            <person name="Korchina V."/>
            <person name="Kovar C."/>
            <person name="Lara F."/>
            <person name="Lee S."/>
            <person name="Mata R."/>
            <person name="Mathew T."/>
            <person name="Moen C."/>
            <person name="Morales K."/>
            <person name="Munidasa M."/>
            <person name="Nazareth L."/>
            <person name="Ngo R."/>
            <person name="Nguyen L."/>
            <person name="Okwuonu G."/>
            <person name="Ongeri F."/>
            <person name="Patil S."/>
            <person name="Petrosino J."/>
            <person name="Pham C."/>
            <person name="Pham P."/>
            <person name="Pu L.-L."/>
            <person name="Puazo M."/>
            <person name="Raj R."/>
            <person name="Reid J."/>
            <person name="Rouhana J."/>
            <person name="Saada N."/>
            <person name="Shang Y."/>
            <person name="Simmons D."/>
            <person name="Thornton R."/>
            <person name="Warren J."/>
            <person name="Weissenberger G."/>
            <person name="Zhang J."/>
            <person name="Zhang L."/>
            <person name="Zhou C."/>
            <person name="Zhu D."/>
            <person name="Muzny D."/>
            <person name="Worley K."/>
            <person name="Gibbs R."/>
        </authorList>
    </citation>
    <scope>NUCLEOTIDE SEQUENCE [LARGE SCALE GENOMIC DNA]</scope>
    <source>
        <strain evidence="1">LMS2-1</strain>
    </source>
</reference>
<evidence type="ECO:0000313" key="2">
    <source>
        <dbReference type="Proteomes" id="UP000004525"/>
    </source>
</evidence>
<proteinExistence type="predicted"/>
<dbReference type="Proteomes" id="UP000004525">
    <property type="component" value="Unassembled WGS sequence"/>
</dbReference>
<comment type="caution">
    <text evidence="1">The sequence shown here is derived from an EMBL/GenBank/DDBJ whole genome shotgun (WGS) entry which is preliminary data.</text>
</comment>
<protein>
    <submittedName>
        <fullName evidence="1">Uncharacterized protein</fullName>
    </submittedName>
</protein>
<evidence type="ECO:0000313" key="1">
    <source>
        <dbReference type="EMBL" id="EEN80407.1"/>
    </source>
</evidence>
<sequence length="148" mass="17183">ILNPIQFYNYCGFIGEFSGKFMIQKIFNIESDVFHDLENNELFDFQWQGEVAIDFKNWHAMPRVNADKEREKVEDKLNRLELNTKKKWRAIIINVVAINQGKLIMTVDGKILEVSGLITHDGQIALTTEQQFQIGRFFNNNADNGTDN</sequence>
<accession>C2JX21</accession>